<evidence type="ECO:0000313" key="2">
    <source>
        <dbReference type="Proteomes" id="UP000053825"/>
    </source>
</evidence>
<dbReference type="AlphaFoldDB" id="A0A0L7QY44"/>
<sequence length="62" mass="7143">MTIESLCAKPERYATKRKFPPWRALKDPSLPLNGCKATEILNHYANDNDKNVIDILEYNQHG</sequence>
<reference evidence="1 2" key="1">
    <citation type="submission" date="2015-07" db="EMBL/GenBank/DDBJ databases">
        <title>The genome of Habropoda laboriosa.</title>
        <authorList>
            <person name="Pan H."/>
            <person name="Kapheim K."/>
        </authorList>
    </citation>
    <scope>NUCLEOTIDE SEQUENCE [LARGE SCALE GENOMIC DNA]</scope>
    <source>
        <strain evidence="1">0110345459</strain>
    </source>
</reference>
<keyword evidence="2" id="KW-1185">Reference proteome</keyword>
<evidence type="ECO:0000313" key="1">
    <source>
        <dbReference type="EMBL" id="KOC63540.1"/>
    </source>
</evidence>
<gene>
    <name evidence="1" type="ORF">WH47_02936</name>
</gene>
<organism evidence="1 2">
    <name type="scientific">Habropoda laboriosa</name>
    <dbReference type="NCBI Taxonomy" id="597456"/>
    <lineage>
        <taxon>Eukaryota</taxon>
        <taxon>Metazoa</taxon>
        <taxon>Ecdysozoa</taxon>
        <taxon>Arthropoda</taxon>
        <taxon>Hexapoda</taxon>
        <taxon>Insecta</taxon>
        <taxon>Pterygota</taxon>
        <taxon>Neoptera</taxon>
        <taxon>Endopterygota</taxon>
        <taxon>Hymenoptera</taxon>
        <taxon>Apocrita</taxon>
        <taxon>Aculeata</taxon>
        <taxon>Apoidea</taxon>
        <taxon>Anthophila</taxon>
        <taxon>Apidae</taxon>
        <taxon>Habropoda</taxon>
    </lineage>
</organism>
<accession>A0A0L7QY44</accession>
<protein>
    <submittedName>
        <fullName evidence="1">Uncharacterized protein</fullName>
    </submittedName>
</protein>
<dbReference type="Proteomes" id="UP000053825">
    <property type="component" value="Unassembled WGS sequence"/>
</dbReference>
<name>A0A0L7QY44_9HYME</name>
<dbReference type="EMBL" id="KQ414695">
    <property type="protein sequence ID" value="KOC63540.1"/>
    <property type="molecule type" value="Genomic_DNA"/>
</dbReference>
<proteinExistence type="predicted"/>